<dbReference type="Proteomes" id="UP000078542">
    <property type="component" value="Unassembled WGS sequence"/>
</dbReference>
<dbReference type="ESTHER" id="9hyme-a0a195d3r2">
    <property type="family name" value="Kynurenine-formamidase"/>
</dbReference>
<dbReference type="EC" id="3.5.1.9" evidence="3"/>
<proteinExistence type="inferred from homology"/>
<reference evidence="6 7" key="1">
    <citation type="submission" date="2016-03" db="EMBL/GenBank/DDBJ databases">
        <title>Cyphomyrmex costatus WGS genome.</title>
        <authorList>
            <person name="Nygaard S."/>
            <person name="Hu H."/>
            <person name="Boomsma J."/>
            <person name="Zhang G."/>
        </authorList>
    </citation>
    <scope>NUCLEOTIDE SEQUENCE [LARGE SCALE GENOMIC DNA]</scope>
    <source>
        <strain evidence="6">MS0001</strain>
        <tissue evidence="6">Whole body</tissue>
    </source>
</reference>
<evidence type="ECO:0000313" key="6">
    <source>
        <dbReference type="EMBL" id="KYN07538.1"/>
    </source>
</evidence>
<dbReference type="AlphaFoldDB" id="A0A195D3R2"/>
<gene>
    <name evidence="6" type="ORF">ALC62_01740</name>
</gene>
<accession>A0A195D3R2</accession>
<feature type="region of interest" description="Disordered" evidence="4">
    <location>
        <begin position="26"/>
        <end position="67"/>
    </location>
</feature>
<comment type="catalytic activity">
    <reaction evidence="3">
        <text>N-formyl-L-kynurenine + H2O = L-kynurenine + formate + H(+)</text>
        <dbReference type="Rhea" id="RHEA:13009"/>
        <dbReference type="ChEBI" id="CHEBI:15377"/>
        <dbReference type="ChEBI" id="CHEBI:15378"/>
        <dbReference type="ChEBI" id="CHEBI:15740"/>
        <dbReference type="ChEBI" id="CHEBI:57959"/>
        <dbReference type="ChEBI" id="CHEBI:58629"/>
        <dbReference type="EC" id="3.5.1.9"/>
    </reaction>
</comment>
<evidence type="ECO:0000256" key="2">
    <source>
        <dbReference type="ARBA" id="ARBA00023079"/>
    </source>
</evidence>
<feature type="active site" description="Nucleophile" evidence="3">
    <location>
        <position position="260"/>
    </location>
</feature>
<evidence type="ECO:0000256" key="1">
    <source>
        <dbReference type="ARBA" id="ARBA00022801"/>
    </source>
</evidence>
<feature type="short sequence motif" description="HGGXW" evidence="3">
    <location>
        <begin position="189"/>
        <end position="193"/>
    </location>
</feature>
<evidence type="ECO:0000259" key="5">
    <source>
        <dbReference type="Pfam" id="PF20434"/>
    </source>
</evidence>
<name>A0A195D3R2_9HYME</name>
<dbReference type="InterPro" id="IPR050300">
    <property type="entry name" value="GDXG_lipolytic_enzyme"/>
</dbReference>
<feature type="domain" description="BD-FAE-like" evidence="5">
    <location>
        <begin position="172"/>
        <end position="270"/>
    </location>
</feature>
<dbReference type="InterPro" id="IPR029058">
    <property type="entry name" value="AB_hydrolase_fold"/>
</dbReference>
<dbReference type="GO" id="GO:0004061">
    <property type="term" value="F:arylformamidase activity"/>
    <property type="evidence" value="ECO:0007669"/>
    <property type="project" value="UniProtKB-UniRule"/>
</dbReference>
<evidence type="ECO:0000256" key="4">
    <source>
        <dbReference type="SAM" id="MobiDB-lite"/>
    </source>
</evidence>
<comment type="similarity">
    <text evidence="3">Belongs to the kynurenine formamidase family.</text>
</comment>
<dbReference type="EMBL" id="KQ976885">
    <property type="protein sequence ID" value="KYN07538.1"/>
    <property type="molecule type" value="Genomic_DNA"/>
</dbReference>
<feature type="active site" evidence="3">
    <location>
        <position position="380"/>
    </location>
</feature>
<dbReference type="PANTHER" id="PTHR48081">
    <property type="entry name" value="AB HYDROLASE SUPERFAMILY PROTEIN C4A8.06C"/>
    <property type="match status" value="1"/>
</dbReference>
<dbReference type="Pfam" id="PF20434">
    <property type="entry name" value="BD-FAE"/>
    <property type="match status" value="1"/>
</dbReference>
<feature type="active site" evidence="3">
    <location>
        <position position="348"/>
    </location>
</feature>
<dbReference type="PANTHER" id="PTHR48081:SF33">
    <property type="entry name" value="KYNURENINE FORMAMIDASE"/>
    <property type="match status" value="1"/>
</dbReference>
<dbReference type="GO" id="GO:0019441">
    <property type="term" value="P:L-tryptophan catabolic process to kynurenine"/>
    <property type="evidence" value="ECO:0007669"/>
    <property type="project" value="UniProtKB-UniRule"/>
</dbReference>
<dbReference type="InterPro" id="IPR027519">
    <property type="entry name" value="KFase_ver/fungi-typ"/>
</dbReference>
<comment type="subunit">
    <text evidence="3">Homodimer.</text>
</comment>
<organism evidence="6 7">
    <name type="scientific">Cyphomyrmex costatus</name>
    <dbReference type="NCBI Taxonomy" id="456900"/>
    <lineage>
        <taxon>Eukaryota</taxon>
        <taxon>Metazoa</taxon>
        <taxon>Ecdysozoa</taxon>
        <taxon>Arthropoda</taxon>
        <taxon>Hexapoda</taxon>
        <taxon>Insecta</taxon>
        <taxon>Pterygota</taxon>
        <taxon>Neoptera</taxon>
        <taxon>Endopterygota</taxon>
        <taxon>Hymenoptera</taxon>
        <taxon>Apocrita</taxon>
        <taxon>Aculeata</taxon>
        <taxon>Formicoidea</taxon>
        <taxon>Formicidae</taxon>
        <taxon>Myrmicinae</taxon>
        <taxon>Cyphomyrmex</taxon>
    </lineage>
</organism>
<keyword evidence="7" id="KW-1185">Reference proteome</keyword>
<evidence type="ECO:0000313" key="7">
    <source>
        <dbReference type="Proteomes" id="UP000078542"/>
    </source>
</evidence>
<comment type="pathway">
    <text evidence="3">Amino-acid degradation; L-tryptophan degradation via kynurenine pathway; L-kynurenine from L-tryptophan: step 2/2.</text>
</comment>
<comment type="function">
    <text evidence="3">Catalyzes the hydrolysis of N-formyl-L-kynurenine to L-kynurenine, the second step in the kynurenine pathway of tryptophan degradation. Required for elimination of toxic metabolites.</text>
</comment>
<protein>
    <recommendedName>
        <fullName evidence="3">Kynurenine formamidase</fullName>
        <shortName evidence="3">KFA</shortName>
        <shortName evidence="3">KFase</shortName>
        <ecNumber evidence="3">3.5.1.9</ecNumber>
    </recommendedName>
    <alternativeName>
        <fullName evidence="3">Arylformamidase</fullName>
    </alternativeName>
    <alternativeName>
        <fullName evidence="3">N-formylkynurenine formamidase</fullName>
        <shortName evidence="3">FKF</shortName>
    </alternativeName>
</protein>
<dbReference type="STRING" id="456900.A0A195D3R2"/>
<dbReference type="Gene3D" id="3.40.50.1820">
    <property type="entry name" value="alpha/beta hydrolase"/>
    <property type="match status" value="1"/>
</dbReference>
<comment type="domain">
    <text evidence="3">The main chain amide nitrogen atoms of the second glycine and its adjacent residue in the HGGXW motif define the oxyanion hole, and stabilize the oxyanion that forms during the nucleophilic attack by the catalytic serine during substrate cleavage.</text>
</comment>
<keyword evidence="1 3" id="KW-0378">Hydrolase</keyword>
<evidence type="ECO:0000256" key="3">
    <source>
        <dbReference type="HAMAP-Rule" id="MF_03014"/>
    </source>
</evidence>
<dbReference type="UniPathway" id="UPA00333">
    <property type="reaction ID" value="UER00454"/>
</dbReference>
<sequence>MRRDSPAVPLKRRSREASNITALYVDEVSSESKNTQRQNQQLPNRFKLESDAERKHKRSGSSGSNFRRKVQHRAWTYRLVSPAAEQFRDVRGELGTKVSLAGVTPDDRSVRYPFDDEQERLYTPSEWSKRYKSEELVAKFLKFCEETTEKTRKTVKCELNVPYGPTERAKYDIYGTDLPKDAPIFVFIHGGYWQEFSKDLTGFSVPLFIKNKIKVITIGYDLCPNVRLGDIVAEIKSAVAQILKYAADSGSKYVCVAGHSAGAHLAACLLHDNDWIDLMTQQGYFALLKEIILIGGIYNLRPIINISFAAALKLTDEEIKALSLSTLDKAKGHRITNLKVTVTVGDCDSPAFVDESREYAQKLISIVDNVEYLLLQDIDHFDIVEKLLDPNYDLAKLILKCLQPDAILC</sequence>
<feature type="compositionally biased region" description="Polar residues" evidence="4">
    <location>
        <begin position="31"/>
        <end position="43"/>
    </location>
</feature>
<dbReference type="SUPFAM" id="SSF53474">
    <property type="entry name" value="alpha/beta-Hydrolases"/>
    <property type="match status" value="1"/>
</dbReference>
<keyword evidence="2 3" id="KW-0823">Tryptophan catabolism</keyword>
<dbReference type="HAMAP" id="MF_03014">
    <property type="entry name" value="KFase"/>
    <property type="match status" value="1"/>
</dbReference>
<dbReference type="InterPro" id="IPR049492">
    <property type="entry name" value="BD-FAE-like_dom"/>
</dbReference>